<evidence type="ECO:0000313" key="3">
    <source>
        <dbReference type="Proteomes" id="UP001204000"/>
    </source>
</evidence>
<dbReference type="SUPFAM" id="SSF140931">
    <property type="entry name" value="Fic-like"/>
    <property type="match status" value="1"/>
</dbReference>
<keyword evidence="3" id="KW-1185">Reference proteome</keyword>
<dbReference type="NCBIfam" id="TIGR01550">
    <property type="entry name" value="DOC_P1"/>
    <property type="match status" value="1"/>
</dbReference>
<evidence type="ECO:0000313" key="2">
    <source>
        <dbReference type="EMBL" id="MCP1388707.1"/>
    </source>
</evidence>
<proteinExistence type="predicted"/>
<gene>
    <name evidence="2" type="ORF">M5J20_11025</name>
</gene>
<dbReference type="InterPro" id="IPR003812">
    <property type="entry name" value="Fido"/>
</dbReference>
<comment type="caution">
    <text evidence="2">The sequence shown here is derived from an EMBL/GenBank/DDBJ whole genome shotgun (WGS) entry which is preliminary data.</text>
</comment>
<dbReference type="Pfam" id="PF02661">
    <property type="entry name" value="Fic"/>
    <property type="match status" value="1"/>
</dbReference>
<sequence>MNLPLLESAVSTSMQIFAGQLVYPGIFDRSASLLTRTARNHPFLDGNKRTALNLALYYLRVEGIRVAPPSAIEGEELVTRAVDPTIPIEVAIDTVSRKLQAWSV</sequence>
<dbReference type="InterPro" id="IPR053737">
    <property type="entry name" value="Type_II_TA_Toxin"/>
</dbReference>
<dbReference type="InterPro" id="IPR036597">
    <property type="entry name" value="Fido-like_dom_sf"/>
</dbReference>
<name>A0ABT1G3U6_9CORY</name>
<protein>
    <submittedName>
        <fullName evidence="2">Type II toxin-antitoxin system death-on-curing family toxin</fullName>
    </submittedName>
</protein>
<accession>A0ABT1G3U6</accession>
<dbReference type="Proteomes" id="UP001204000">
    <property type="component" value="Unassembled WGS sequence"/>
</dbReference>
<feature type="domain" description="Fido" evidence="1">
    <location>
        <begin position="1"/>
        <end position="101"/>
    </location>
</feature>
<dbReference type="InterPro" id="IPR006440">
    <property type="entry name" value="Doc"/>
</dbReference>
<dbReference type="Gene3D" id="1.20.120.1870">
    <property type="entry name" value="Fic/DOC protein, Fido domain"/>
    <property type="match status" value="1"/>
</dbReference>
<reference evidence="2" key="1">
    <citation type="submission" date="2022-05" db="EMBL/GenBank/DDBJ databases">
        <title>Corynebacterium sp. TA-R-1 sp. nov., isolated from human feces.</title>
        <authorList>
            <person name="Shamsuzzaman M."/>
            <person name="Dahal R.H."/>
        </authorList>
    </citation>
    <scope>NUCLEOTIDE SEQUENCE</scope>
    <source>
        <strain evidence="2">TA-R-1</strain>
    </source>
</reference>
<dbReference type="PROSITE" id="PS51459">
    <property type="entry name" value="FIDO"/>
    <property type="match status" value="1"/>
</dbReference>
<dbReference type="EMBL" id="JAMFTQ010000022">
    <property type="protein sequence ID" value="MCP1388707.1"/>
    <property type="molecule type" value="Genomic_DNA"/>
</dbReference>
<organism evidence="2 3">
    <name type="scientific">Corynebacterium stercoris</name>
    <dbReference type="NCBI Taxonomy" id="2943490"/>
    <lineage>
        <taxon>Bacteria</taxon>
        <taxon>Bacillati</taxon>
        <taxon>Actinomycetota</taxon>
        <taxon>Actinomycetes</taxon>
        <taxon>Mycobacteriales</taxon>
        <taxon>Corynebacteriaceae</taxon>
        <taxon>Corynebacterium</taxon>
    </lineage>
</organism>
<evidence type="ECO:0000259" key="1">
    <source>
        <dbReference type="PROSITE" id="PS51459"/>
    </source>
</evidence>